<dbReference type="Pfam" id="PF03466">
    <property type="entry name" value="LysR_substrate"/>
    <property type="match status" value="2"/>
</dbReference>
<gene>
    <name evidence="6" type="ORF">AB4566_14605</name>
</gene>
<proteinExistence type="inferred from homology"/>
<evidence type="ECO:0000313" key="7">
    <source>
        <dbReference type="Proteomes" id="UP001570417"/>
    </source>
</evidence>
<comment type="similarity">
    <text evidence="1">Belongs to the LysR transcriptional regulatory family.</text>
</comment>
<dbReference type="InterPro" id="IPR036390">
    <property type="entry name" value="WH_DNA-bd_sf"/>
</dbReference>
<dbReference type="EMBL" id="JBFRUW010000055">
    <property type="protein sequence ID" value="MFA0569499.1"/>
    <property type="molecule type" value="Genomic_DNA"/>
</dbReference>
<protein>
    <submittedName>
        <fullName evidence="6">LysR substrate-binding domain-containing protein</fullName>
    </submittedName>
</protein>
<dbReference type="Pfam" id="PF00126">
    <property type="entry name" value="HTH_1"/>
    <property type="match status" value="1"/>
</dbReference>
<dbReference type="InterPro" id="IPR005119">
    <property type="entry name" value="LysR_subst-bd"/>
</dbReference>
<dbReference type="CDD" id="cd08432">
    <property type="entry name" value="PBP2_GcdR_TrpI_HvrB_AmpR_like"/>
    <property type="match status" value="1"/>
</dbReference>
<evidence type="ECO:0000313" key="6">
    <source>
        <dbReference type="EMBL" id="MFA0569499.1"/>
    </source>
</evidence>
<dbReference type="PANTHER" id="PTHR30537:SF32">
    <property type="entry name" value="HTH-TYPE TRANSCRIPTIONAL REGULATOR DSDC"/>
    <property type="match status" value="1"/>
</dbReference>
<evidence type="ECO:0000256" key="1">
    <source>
        <dbReference type="ARBA" id="ARBA00009437"/>
    </source>
</evidence>
<keyword evidence="3" id="KW-0238">DNA-binding</keyword>
<keyword evidence="2" id="KW-0805">Transcription regulation</keyword>
<dbReference type="PROSITE" id="PS50931">
    <property type="entry name" value="HTH_LYSR"/>
    <property type="match status" value="1"/>
</dbReference>
<keyword evidence="4" id="KW-0804">Transcription</keyword>
<reference evidence="6 7" key="1">
    <citation type="journal article" date="2024" name="ISME J.">
        <title>Tailless and filamentous prophages are predominant in marine Vibrio.</title>
        <authorList>
            <person name="Steensen K."/>
            <person name="Seneca J."/>
            <person name="Bartlau N."/>
            <person name="Yu X.A."/>
            <person name="Hussain F.A."/>
            <person name="Polz M.F."/>
        </authorList>
    </citation>
    <scope>NUCLEOTIDE SEQUENCE [LARGE SCALE GENOMIC DNA]</scope>
    <source>
        <strain evidence="6 7">10N.222.51.A1</strain>
    </source>
</reference>
<sequence length="295" mass="32883">MTFIEVGQHSSLTSAAKSMCLTTGAISQQLLQLEQKLGLTLVERHSRGIRLTEVGSRLHQVAKSSLEDIDAVLAQLDFTSQQSTEIRLKLTPSFAFKWLVPRLEAFHRLYPDIQVQTFAEGAIVDKSVGDFDIAIDYGELPYLDSHASLLFEEYLVPVASPHYLKTLLAKGSTENSAGIVVDIDWTSVTLLHDAQPWLGSNRDQEWSYWANKMNLEFDTNRGHFFNRTDMAMAAAEASVGVALARKALIKDELETGRLVALSVEIKADAGYFALTHSSSRAVQSFLEWLSQQIEY</sequence>
<dbReference type="InterPro" id="IPR058163">
    <property type="entry name" value="LysR-type_TF_proteobact-type"/>
</dbReference>
<name>A0ABV4NDL3_9VIBR</name>
<evidence type="ECO:0000256" key="4">
    <source>
        <dbReference type="ARBA" id="ARBA00023163"/>
    </source>
</evidence>
<keyword evidence="7" id="KW-1185">Reference proteome</keyword>
<dbReference type="Gene3D" id="3.40.190.10">
    <property type="entry name" value="Periplasmic binding protein-like II"/>
    <property type="match status" value="2"/>
</dbReference>
<dbReference type="InterPro" id="IPR036388">
    <property type="entry name" value="WH-like_DNA-bd_sf"/>
</dbReference>
<organism evidence="6 7">
    <name type="scientific">Vibrio gallaecicus</name>
    <dbReference type="NCBI Taxonomy" id="552386"/>
    <lineage>
        <taxon>Bacteria</taxon>
        <taxon>Pseudomonadati</taxon>
        <taxon>Pseudomonadota</taxon>
        <taxon>Gammaproteobacteria</taxon>
        <taxon>Vibrionales</taxon>
        <taxon>Vibrionaceae</taxon>
        <taxon>Vibrio</taxon>
    </lineage>
</organism>
<evidence type="ECO:0000259" key="5">
    <source>
        <dbReference type="PROSITE" id="PS50931"/>
    </source>
</evidence>
<dbReference type="SUPFAM" id="SSF53850">
    <property type="entry name" value="Periplasmic binding protein-like II"/>
    <property type="match status" value="1"/>
</dbReference>
<comment type="caution">
    <text evidence="6">The sequence shown here is derived from an EMBL/GenBank/DDBJ whole genome shotgun (WGS) entry which is preliminary data.</text>
</comment>
<accession>A0ABV4NDL3</accession>
<evidence type="ECO:0000256" key="2">
    <source>
        <dbReference type="ARBA" id="ARBA00023015"/>
    </source>
</evidence>
<dbReference type="PANTHER" id="PTHR30537">
    <property type="entry name" value="HTH-TYPE TRANSCRIPTIONAL REGULATOR"/>
    <property type="match status" value="1"/>
</dbReference>
<dbReference type="SUPFAM" id="SSF46785">
    <property type="entry name" value="Winged helix' DNA-binding domain"/>
    <property type="match status" value="1"/>
</dbReference>
<feature type="domain" description="HTH lysR-type" evidence="5">
    <location>
        <begin position="1"/>
        <end position="52"/>
    </location>
</feature>
<evidence type="ECO:0000256" key="3">
    <source>
        <dbReference type="ARBA" id="ARBA00023125"/>
    </source>
</evidence>
<dbReference type="Proteomes" id="UP001570417">
    <property type="component" value="Unassembled WGS sequence"/>
</dbReference>
<dbReference type="Gene3D" id="1.10.10.10">
    <property type="entry name" value="Winged helix-like DNA-binding domain superfamily/Winged helix DNA-binding domain"/>
    <property type="match status" value="1"/>
</dbReference>
<dbReference type="InterPro" id="IPR000847">
    <property type="entry name" value="LysR_HTH_N"/>
</dbReference>